<proteinExistence type="predicted"/>
<dbReference type="EMBL" id="JAAVJI010000013">
    <property type="protein sequence ID" value="NJP02884.1"/>
    <property type="molecule type" value="Genomic_DNA"/>
</dbReference>
<evidence type="ECO:0000313" key="1">
    <source>
        <dbReference type="EMBL" id="NJP02884.1"/>
    </source>
</evidence>
<dbReference type="RefSeq" id="WP_168085457.1">
    <property type="nucleotide sequence ID" value="NZ_JAAVJI010000013.1"/>
</dbReference>
<evidence type="ECO:0000313" key="2">
    <source>
        <dbReference type="Proteomes" id="UP000746535"/>
    </source>
</evidence>
<reference evidence="1 2" key="1">
    <citation type="submission" date="2020-03" db="EMBL/GenBank/DDBJ databases">
        <authorList>
            <person name="Wang L."/>
            <person name="He N."/>
            <person name="Li Y."/>
            <person name="Fang Y."/>
            <person name="Zhang F."/>
        </authorList>
    </citation>
    <scope>NUCLEOTIDE SEQUENCE [LARGE SCALE GENOMIC DNA]</scope>
    <source>
        <strain evidence="2">hsmgli-8</strain>
    </source>
</reference>
<keyword evidence="2" id="KW-1185">Reference proteome</keyword>
<dbReference type="Proteomes" id="UP000746535">
    <property type="component" value="Unassembled WGS sequence"/>
</dbReference>
<protein>
    <submittedName>
        <fullName evidence="1">Uncharacterized protein</fullName>
    </submittedName>
</protein>
<organism evidence="1 2">
    <name type="scientific">Pseudomonas quercus</name>
    <dbReference type="NCBI Taxonomy" id="2722792"/>
    <lineage>
        <taxon>Bacteria</taxon>
        <taxon>Pseudomonadati</taxon>
        <taxon>Pseudomonadota</taxon>
        <taxon>Gammaproteobacteria</taxon>
        <taxon>Pseudomonadales</taxon>
        <taxon>Pseudomonadaceae</taxon>
        <taxon>Pseudomonas</taxon>
    </lineage>
</organism>
<accession>A0ABX0YL32</accession>
<comment type="caution">
    <text evidence="1">The sequence shown here is derived from an EMBL/GenBank/DDBJ whole genome shotgun (WGS) entry which is preliminary data.</text>
</comment>
<gene>
    <name evidence="1" type="ORF">HBH25_18740</name>
</gene>
<name>A0ABX0YL32_9PSED</name>
<sequence>MTSEEFVALIKLVVSDAAISDTIDVITSPPGRKPDQKLVDISKYYNRQKQADKDMIDLIIKKSVEEAIFGFFCVLDGVRAIENGEKKGELALLYKGENSAELTAGADLHDIYNSML</sequence>